<keyword evidence="4 5" id="KW-0443">Lipid metabolism</keyword>
<dbReference type="Proteomes" id="UP000030747">
    <property type="component" value="Unassembled WGS sequence"/>
</dbReference>
<dbReference type="GO" id="GO:0016042">
    <property type="term" value="P:lipid catabolic process"/>
    <property type="evidence" value="ECO:0007669"/>
    <property type="project" value="UniProtKB-KW"/>
</dbReference>
<dbReference type="PRINTS" id="PR00390">
    <property type="entry name" value="PHPHLIPASEC"/>
</dbReference>
<keyword evidence="3 5" id="KW-0442">Lipid degradation</keyword>
<keyword evidence="2 5" id="KW-0378">Hydrolase</keyword>
<dbReference type="InterPro" id="IPR001192">
    <property type="entry name" value="PI-PLC_fam"/>
</dbReference>
<dbReference type="OrthoDB" id="329877at2759"/>
<dbReference type="GO" id="GO:0048015">
    <property type="term" value="P:phosphatidylinositol-mediated signaling"/>
    <property type="evidence" value="ECO:0007669"/>
    <property type="project" value="TreeGrafter"/>
</dbReference>
<dbReference type="InterPro" id="IPR017946">
    <property type="entry name" value="PLC-like_Pdiesterase_TIM-brl"/>
</dbReference>
<sequence length="335" mass="37090">MMRELLVQPDVQLYFDLFKVPNESFISEEGYVRFLKEVQGVDTPEALEEELEFFRNANDSYKQTRQGLGVCLTLLGFNALLCSAANHLMSVKRQKVHQPLSYPLSDYWINSSHNTYLCGDQVVGRSAVGQYIDLLLSGCRCVELDCWNGPEGEPVLFHGLGGYQLSTRIPFRDVIRACKDYGFQRSKLPIILSLEMHCTTSQKAKITEIINEILGDSVYRCSPTTPLPAPGSLLCCFLIAAAAAAAAAAGGEDTAEGSAATATAAAAGSSAEGATDTKAERAAAKLEKLKAFQRNICLRGRKLKGFDQPRNREKRLRQQQQQQQHNQQHNQQQQQ</sequence>
<evidence type="ECO:0000256" key="2">
    <source>
        <dbReference type="ARBA" id="ARBA00022801"/>
    </source>
</evidence>
<name>U6KYB6_EIMTE</name>
<dbReference type="VEuPathDB" id="ToxoDB:ETH_00014870"/>
<dbReference type="SMART" id="SM00148">
    <property type="entry name" value="PLCXc"/>
    <property type="match status" value="1"/>
</dbReference>
<dbReference type="OMA" id="AFQRNIC"/>
<evidence type="ECO:0000256" key="3">
    <source>
        <dbReference type="ARBA" id="ARBA00022963"/>
    </source>
</evidence>
<dbReference type="GeneID" id="25252128"/>
<dbReference type="GO" id="GO:0004435">
    <property type="term" value="F:phosphatidylinositol-4,5-bisphosphate phospholipase C activity"/>
    <property type="evidence" value="ECO:0007669"/>
    <property type="project" value="UniProtKB-EC"/>
</dbReference>
<dbReference type="InterPro" id="IPR000909">
    <property type="entry name" value="PLipase_C_PInositol-sp_X_dom"/>
</dbReference>
<dbReference type="Gene3D" id="3.20.20.190">
    <property type="entry name" value="Phosphatidylinositol (PI) phosphodiesterase"/>
    <property type="match status" value="1"/>
</dbReference>
<dbReference type="AlphaFoldDB" id="U6KYB6"/>
<gene>
    <name evidence="8" type="ORF">ETH_00014870</name>
</gene>
<dbReference type="EC" id="3.1.4.11" evidence="1 5"/>
<dbReference type="PROSITE" id="PS50007">
    <property type="entry name" value="PIPLC_X_DOMAIN"/>
    <property type="match status" value="1"/>
</dbReference>
<dbReference type="RefSeq" id="XP_013232094.1">
    <property type="nucleotide sequence ID" value="XM_013376640.1"/>
</dbReference>
<keyword evidence="9" id="KW-1185">Reference proteome</keyword>
<dbReference type="EMBL" id="HG675595">
    <property type="protein sequence ID" value="CDJ41344.1"/>
    <property type="molecule type" value="Genomic_DNA"/>
</dbReference>
<dbReference type="GO" id="GO:0051209">
    <property type="term" value="P:release of sequestered calcium ion into cytosol"/>
    <property type="evidence" value="ECO:0007669"/>
    <property type="project" value="TreeGrafter"/>
</dbReference>
<evidence type="ECO:0000256" key="1">
    <source>
        <dbReference type="ARBA" id="ARBA00012368"/>
    </source>
</evidence>
<comment type="catalytic activity">
    <reaction evidence="5">
        <text>a 1,2-diacyl-sn-glycero-3-phospho-(1D-myo-inositol-4,5-bisphosphate) + H2O = 1D-myo-inositol 1,4,5-trisphosphate + a 1,2-diacyl-sn-glycerol + H(+)</text>
        <dbReference type="Rhea" id="RHEA:33179"/>
        <dbReference type="ChEBI" id="CHEBI:15377"/>
        <dbReference type="ChEBI" id="CHEBI:15378"/>
        <dbReference type="ChEBI" id="CHEBI:17815"/>
        <dbReference type="ChEBI" id="CHEBI:58456"/>
        <dbReference type="ChEBI" id="CHEBI:203600"/>
        <dbReference type="EC" id="3.1.4.11"/>
    </reaction>
</comment>
<dbReference type="PANTHER" id="PTHR10336">
    <property type="entry name" value="PHOSPHOINOSITIDE-SPECIFIC PHOSPHOLIPASE C FAMILY PROTEIN"/>
    <property type="match status" value="1"/>
</dbReference>
<evidence type="ECO:0000256" key="5">
    <source>
        <dbReference type="RuleBase" id="RU361133"/>
    </source>
</evidence>
<proteinExistence type="predicted"/>
<organism evidence="8 9">
    <name type="scientific">Eimeria tenella</name>
    <name type="common">Coccidian parasite</name>
    <dbReference type="NCBI Taxonomy" id="5802"/>
    <lineage>
        <taxon>Eukaryota</taxon>
        <taxon>Sar</taxon>
        <taxon>Alveolata</taxon>
        <taxon>Apicomplexa</taxon>
        <taxon>Conoidasida</taxon>
        <taxon>Coccidia</taxon>
        <taxon>Eucoccidiorida</taxon>
        <taxon>Eimeriorina</taxon>
        <taxon>Eimeriidae</taxon>
        <taxon>Eimeria</taxon>
    </lineage>
</organism>
<dbReference type="PANTHER" id="PTHR10336:SF36">
    <property type="entry name" value="1-PHOSPHATIDYLINOSITOL 4,5-BISPHOSPHATE PHOSPHODIESTERASE BETA-4"/>
    <property type="match status" value="1"/>
</dbReference>
<evidence type="ECO:0000256" key="4">
    <source>
        <dbReference type="ARBA" id="ARBA00023098"/>
    </source>
</evidence>
<feature type="compositionally biased region" description="Low complexity" evidence="6">
    <location>
        <begin position="318"/>
        <end position="335"/>
    </location>
</feature>
<feature type="domain" description="Phosphatidylinositol-specific phospholipase C X" evidence="7">
    <location>
        <begin position="98"/>
        <end position="242"/>
    </location>
</feature>
<feature type="region of interest" description="Disordered" evidence="6">
    <location>
        <begin position="302"/>
        <end position="335"/>
    </location>
</feature>
<reference evidence="8" key="2">
    <citation type="submission" date="2013-10" db="EMBL/GenBank/DDBJ databases">
        <authorList>
            <person name="Aslett M."/>
        </authorList>
    </citation>
    <scope>NUCLEOTIDE SEQUENCE [LARGE SCALE GENOMIC DNA]</scope>
    <source>
        <strain evidence="8">Houghton</strain>
    </source>
</reference>
<dbReference type="VEuPathDB" id="ToxoDB:ETH2_0715900"/>
<reference evidence="8" key="1">
    <citation type="submission" date="2013-10" db="EMBL/GenBank/DDBJ databases">
        <title>Genomic analysis of the causative agents of coccidiosis in chickens.</title>
        <authorList>
            <person name="Reid A.J."/>
            <person name="Blake D."/>
            <person name="Billington K."/>
            <person name="Browne H."/>
            <person name="Dunn M."/>
            <person name="Hung S."/>
            <person name="Kawahara F."/>
            <person name="Miranda-Saavedra D."/>
            <person name="Mourier T."/>
            <person name="Nagra H."/>
            <person name="Otto T.D."/>
            <person name="Rawlings N."/>
            <person name="Sanchez A."/>
            <person name="Sanders M."/>
            <person name="Subramaniam C."/>
            <person name="Tay Y."/>
            <person name="Dear P."/>
            <person name="Doerig C."/>
            <person name="Gruber A."/>
            <person name="Parkinson J."/>
            <person name="Shirley M."/>
            <person name="Wan K.L."/>
            <person name="Berriman M."/>
            <person name="Tomley F."/>
            <person name="Pain A."/>
        </authorList>
    </citation>
    <scope>NUCLEOTIDE SEQUENCE [LARGE SCALE GENOMIC DNA]</scope>
    <source>
        <strain evidence="8">Houghton</strain>
    </source>
</reference>
<evidence type="ECO:0000259" key="7">
    <source>
        <dbReference type="SMART" id="SM00148"/>
    </source>
</evidence>
<evidence type="ECO:0000313" key="9">
    <source>
        <dbReference type="Proteomes" id="UP000030747"/>
    </source>
</evidence>
<dbReference type="Pfam" id="PF00388">
    <property type="entry name" value="PI-PLC-X"/>
    <property type="match status" value="1"/>
</dbReference>
<evidence type="ECO:0000256" key="6">
    <source>
        <dbReference type="SAM" id="MobiDB-lite"/>
    </source>
</evidence>
<protein>
    <recommendedName>
        <fullName evidence="1 5">Phosphoinositide phospholipase C</fullName>
        <ecNumber evidence="1 5">3.1.4.11</ecNumber>
    </recommendedName>
</protein>
<dbReference type="SUPFAM" id="SSF51695">
    <property type="entry name" value="PLC-like phosphodiesterases"/>
    <property type="match status" value="1"/>
</dbReference>
<evidence type="ECO:0000313" key="8">
    <source>
        <dbReference type="EMBL" id="CDJ41344.1"/>
    </source>
</evidence>
<dbReference type="CDD" id="cd08558">
    <property type="entry name" value="PI-PLCc_eukaryota"/>
    <property type="match status" value="1"/>
</dbReference>
<accession>U6KYB6</accession>